<name>A0A0E9V4I2_ANGAN</name>
<accession>A0A0E9V4I2</accession>
<reference evidence="1" key="2">
    <citation type="journal article" date="2015" name="Fish Shellfish Immunol.">
        <title>Early steps in the European eel (Anguilla anguilla)-Vibrio vulnificus interaction in the gills: Role of the RtxA13 toxin.</title>
        <authorList>
            <person name="Callol A."/>
            <person name="Pajuelo D."/>
            <person name="Ebbesson L."/>
            <person name="Teles M."/>
            <person name="MacKenzie S."/>
            <person name="Amaro C."/>
        </authorList>
    </citation>
    <scope>NUCLEOTIDE SEQUENCE</scope>
</reference>
<dbReference type="AlphaFoldDB" id="A0A0E9V4I2"/>
<organism evidence="1">
    <name type="scientific">Anguilla anguilla</name>
    <name type="common">European freshwater eel</name>
    <name type="synonym">Muraena anguilla</name>
    <dbReference type="NCBI Taxonomy" id="7936"/>
    <lineage>
        <taxon>Eukaryota</taxon>
        <taxon>Metazoa</taxon>
        <taxon>Chordata</taxon>
        <taxon>Craniata</taxon>
        <taxon>Vertebrata</taxon>
        <taxon>Euteleostomi</taxon>
        <taxon>Actinopterygii</taxon>
        <taxon>Neopterygii</taxon>
        <taxon>Teleostei</taxon>
        <taxon>Anguilliformes</taxon>
        <taxon>Anguillidae</taxon>
        <taxon>Anguilla</taxon>
    </lineage>
</organism>
<dbReference type="EMBL" id="GBXM01035548">
    <property type="protein sequence ID" value="JAH73029.1"/>
    <property type="molecule type" value="Transcribed_RNA"/>
</dbReference>
<sequence length="33" mass="3965">MSVDLSSLSIFLKCSHVYLWEEGECTWEKHHRI</sequence>
<evidence type="ECO:0000313" key="1">
    <source>
        <dbReference type="EMBL" id="JAH73029.1"/>
    </source>
</evidence>
<reference evidence="1" key="1">
    <citation type="submission" date="2014-11" db="EMBL/GenBank/DDBJ databases">
        <authorList>
            <person name="Amaro Gonzalez C."/>
        </authorList>
    </citation>
    <scope>NUCLEOTIDE SEQUENCE</scope>
</reference>
<proteinExistence type="predicted"/>
<protein>
    <submittedName>
        <fullName evidence="1">Uncharacterized protein</fullName>
    </submittedName>
</protein>